<sequence>MVTNLIHLQRNYILNLINSVQSNLKYLILDDKTQFLIYSILDKQTLLKNVTAISNISEKRDVRREFDGIYILDSNLYSINCLLIDLNLSLPSNNPNNIDQTYKSTRYKTSNIFLLPVNNNIHPKLASELNAKINNDIRNNQMIKSLNIMTNHNALNSINNINNCSLQIFYNKNYLALVNYQIIQIVQSLINLCILTDEYPIIKYYNPKNSITKSSILSKKIAELFQSSLDDYARNNTKFPSQQNQRQRSIFLICDRTLDVITNLISSFTYQSMIYDTFTVTNDSNYFDNNEVNSNLISNQNIDVDIYNQIVKYLVVNVNHTREFKYAKLNEEDPILNEVRHEHVLKAGEIINNKNQEMKAHSGSNDADGGDRHGNGGYNSSIDQVRNQLVHMDEFDNQRRLIYLHNELFDKVLKTMNNLKLNKIADFENTLAANGYDIDNEKFDDLSDNFILELSQSDYSKFDKIKLILIYSIYRNGIILKDFEKLFKFINLNNQEVDEFLRLVRNFENLNIKIIKEDLNSHHYHHNNDNNNDNGSGINFNPNEKKSQYYLIDNTGYSSSRFKPAVENIVNCLLNNNEALSKEFSFVKQLEMSAMNNDFGNLNLNVNNSTTSLRNKNLRPKWKSSTSMGSSFQLPKQRIFVYVAGGINYEEISSMYKMGKILDKDIILGSENLINSKIFMNNV</sequence>
<accession>A0A1D2VSB7</accession>
<dbReference type="InterPro" id="IPR043154">
    <property type="entry name" value="Sec-1-like_dom1"/>
</dbReference>
<dbReference type="InterPro" id="IPR027482">
    <property type="entry name" value="Sec1-like_dom2"/>
</dbReference>
<gene>
    <name evidence="3" type="ORF">ASCRUDRAFT_21855</name>
</gene>
<dbReference type="PANTHER" id="PTHR11679">
    <property type="entry name" value="VESICLE PROTEIN SORTING-ASSOCIATED"/>
    <property type="match status" value="1"/>
</dbReference>
<dbReference type="Gene3D" id="3.90.830.10">
    <property type="entry name" value="Syntaxin Binding Protein 1, Chain A, domain 2"/>
    <property type="match status" value="1"/>
</dbReference>
<comment type="similarity">
    <text evidence="1">Belongs to the STXBP/unc-18/SEC1 family.</text>
</comment>
<dbReference type="OrthoDB" id="2228at2759"/>
<evidence type="ECO:0000313" key="4">
    <source>
        <dbReference type="Proteomes" id="UP000095038"/>
    </source>
</evidence>
<dbReference type="STRING" id="1344418.A0A1D2VSB7"/>
<name>A0A1D2VSB7_9ASCO</name>
<dbReference type="PIRSF" id="PIRSF005715">
    <property type="entry name" value="VPS45_Sec1"/>
    <property type="match status" value="1"/>
</dbReference>
<protein>
    <submittedName>
        <fullName evidence="3">Sec1-like protein</fullName>
    </submittedName>
</protein>
<evidence type="ECO:0000256" key="2">
    <source>
        <dbReference type="SAM" id="MobiDB-lite"/>
    </source>
</evidence>
<dbReference type="InParanoid" id="A0A1D2VSB7"/>
<feature type="region of interest" description="Disordered" evidence="2">
    <location>
        <begin position="355"/>
        <end position="378"/>
    </location>
</feature>
<proteinExistence type="inferred from homology"/>
<evidence type="ECO:0000313" key="3">
    <source>
        <dbReference type="EMBL" id="ODV64504.1"/>
    </source>
</evidence>
<keyword evidence="4" id="KW-1185">Reference proteome</keyword>
<dbReference type="RefSeq" id="XP_020050811.1">
    <property type="nucleotide sequence ID" value="XM_020189713.1"/>
</dbReference>
<dbReference type="Proteomes" id="UP000095038">
    <property type="component" value="Unassembled WGS sequence"/>
</dbReference>
<dbReference type="InterPro" id="IPR043127">
    <property type="entry name" value="Sec-1-like_dom3a"/>
</dbReference>
<dbReference type="InterPro" id="IPR036045">
    <property type="entry name" value="Sec1-like_sf"/>
</dbReference>
<dbReference type="EMBL" id="KV454475">
    <property type="protein sequence ID" value="ODV64504.1"/>
    <property type="molecule type" value="Genomic_DNA"/>
</dbReference>
<dbReference type="Gene3D" id="3.40.50.1910">
    <property type="match status" value="1"/>
</dbReference>
<dbReference type="Pfam" id="PF00995">
    <property type="entry name" value="Sec1"/>
    <property type="match status" value="1"/>
</dbReference>
<dbReference type="FunCoup" id="A0A1D2VSB7">
    <property type="interactions" value="809"/>
</dbReference>
<organism evidence="3 4">
    <name type="scientific">Ascoidea rubescens DSM 1968</name>
    <dbReference type="NCBI Taxonomy" id="1344418"/>
    <lineage>
        <taxon>Eukaryota</taxon>
        <taxon>Fungi</taxon>
        <taxon>Dikarya</taxon>
        <taxon>Ascomycota</taxon>
        <taxon>Saccharomycotina</taxon>
        <taxon>Saccharomycetes</taxon>
        <taxon>Ascoideaceae</taxon>
        <taxon>Ascoidea</taxon>
    </lineage>
</organism>
<reference evidence="4" key="1">
    <citation type="submission" date="2016-05" db="EMBL/GenBank/DDBJ databases">
        <title>Comparative genomics of biotechnologically important yeasts.</title>
        <authorList>
            <consortium name="DOE Joint Genome Institute"/>
            <person name="Riley R."/>
            <person name="Haridas S."/>
            <person name="Wolfe K.H."/>
            <person name="Lopes M.R."/>
            <person name="Hittinger C.T."/>
            <person name="Goker M."/>
            <person name="Salamov A."/>
            <person name="Wisecaver J."/>
            <person name="Long T.M."/>
            <person name="Aerts A.L."/>
            <person name="Barry K."/>
            <person name="Choi C."/>
            <person name="Clum A."/>
            <person name="Coughlan A.Y."/>
            <person name="Deshpande S."/>
            <person name="Douglass A.P."/>
            <person name="Hanson S.J."/>
            <person name="Klenk H.-P."/>
            <person name="Labutti K."/>
            <person name="Lapidus A."/>
            <person name="Lindquist E."/>
            <person name="Lipzen A."/>
            <person name="Meier-Kolthoff J.P."/>
            <person name="Ohm R.A."/>
            <person name="Otillar R.P."/>
            <person name="Pangilinan J."/>
            <person name="Peng Y."/>
            <person name="Rokas A."/>
            <person name="Rosa C.A."/>
            <person name="Scheuner C."/>
            <person name="Sibirny A.A."/>
            <person name="Slot J.C."/>
            <person name="Stielow J.B."/>
            <person name="Sun H."/>
            <person name="Kurtzman C.P."/>
            <person name="Blackwell M."/>
            <person name="Grigoriev I.V."/>
            <person name="Jeffries T.W."/>
        </authorList>
    </citation>
    <scope>NUCLEOTIDE SEQUENCE [LARGE SCALE GENOMIC DNA]</scope>
    <source>
        <strain evidence="4">DSM 1968</strain>
    </source>
</reference>
<dbReference type="Gene3D" id="3.40.50.2060">
    <property type="match status" value="1"/>
</dbReference>
<dbReference type="SUPFAM" id="SSF56815">
    <property type="entry name" value="Sec1/munc18-like (SM) proteins"/>
    <property type="match status" value="1"/>
</dbReference>
<dbReference type="InterPro" id="IPR001619">
    <property type="entry name" value="Sec1-like"/>
</dbReference>
<feature type="non-terminal residue" evidence="3">
    <location>
        <position position="683"/>
    </location>
</feature>
<dbReference type="Gene3D" id="1.25.40.60">
    <property type="match status" value="1"/>
</dbReference>
<dbReference type="GeneID" id="30963349"/>
<dbReference type="GO" id="GO:0016192">
    <property type="term" value="P:vesicle-mediated transport"/>
    <property type="evidence" value="ECO:0007669"/>
    <property type="project" value="InterPro"/>
</dbReference>
<dbReference type="AlphaFoldDB" id="A0A1D2VSB7"/>
<evidence type="ECO:0000256" key="1">
    <source>
        <dbReference type="ARBA" id="ARBA00009884"/>
    </source>
</evidence>